<dbReference type="NCBIfam" id="TIGR00975">
    <property type="entry name" value="3a0107s03"/>
    <property type="match status" value="1"/>
</dbReference>
<dbReference type="InterPro" id="IPR005673">
    <property type="entry name" value="ABC_phos-bd_PstS"/>
</dbReference>
<feature type="binding site" evidence="5">
    <location>
        <begin position="64"/>
        <end position="66"/>
    </location>
    <ligand>
        <name>phosphate</name>
        <dbReference type="ChEBI" id="CHEBI:43474"/>
    </ligand>
</feature>
<evidence type="ECO:0000256" key="1">
    <source>
        <dbReference type="ARBA" id="ARBA00008725"/>
    </source>
</evidence>
<reference evidence="9" key="1">
    <citation type="submission" date="2016-10" db="EMBL/GenBank/DDBJ databases">
        <authorList>
            <person name="Varghese N."/>
            <person name="Submissions S."/>
        </authorList>
    </citation>
    <scope>NUCLEOTIDE SEQUENCE [LARGE SCALE GENOMIC DNA]</scope>
    <source>
        <strain evidence="9">CGMCC 4.6856</strain>
    </source>
</reference>
<keyword evidence="9" id="KW-1185">Reference proteome</keyword>
<dbReference type="CDD" id="cd13565">
    <property type="entry name" value="PBP2_PstS"/>
    <property type="match status" value="1"/>
</dbReference>
<feature type="binding site" evidence="5">
    <location>
        <position position="95"/>
    </location>
    <ligand>
        <name>phosphate</name>
        <dbReference type="ChEBI" id="CHEBI:43474"/>
    </ligand>
</feature>
<dbReference type="STRING" id="1036181.SAMN05421756_10185"/>
<dbReference type="GO" id="GO:0043190">
    <property type="term" value="C:ATP-binding cassette (ABC) transporter complex"/>
    <property type="evidence" value="ECO:0007669"/>
    <property type="project" value="InterPro"/>
</dbReference>
<dbReference type="Proteomes" id="UP000198504">
    <property type="component" value="Unassembled WGS sequence"/>
</dbReference>
<dbReference type="AlphaFoldDB" id="A0A1H8Z3R1"/>
<name>A0A1H8Z3R1_9ACTN</name>
<dbReference type="InterPro" id="IPR024370">
    <property type="entry name" value="PBP_domain"/>
</dbReference>
<sequence length="382" mass="39102">MISSRRVRNTTFAALAAMASLSLVACGSDPGGTTAAPGSSGSGSTSANASGLTCPSGKLNAEGSTAQANAITEVIADYQSACNNASTIEYNPTGSGAGIKSFYNNLVDLAGSDSALKTVAVDGVVEADKAKERCGGNPAWNIPMVVGPIAFAYNVDGVDKLVLNAEVLAKIFNGTIKTWNDPAIAKLNSGVTLPGDPITVFFRSDESGTTENATKFLAAAGNGAWTKEPAKAWSGTGEGKNKSSGVAEAVSSTKNSISYMEWSYARDNKLAIAQLDSGSGATELTGDSVGKAVSEATVAGTGNDLALKLNYQPKDAGAYPALLTTYEIVCSKGLDADKTALVKDFLTFFSSPEEQQSLQDLGYAPLPTDLQTKVKTAVAAIS</sequence>
<dbReference type="PROSITE" id="PS51257">
    <property type="entry name" value="PROKAR_LIPOPROTEIN"/>
    <property type="match status" value="1"/>
</dbReference>
<feature type="domain" description="PBP" evidence="7">
    <location>
        <begin position="51"/>
        <end position="353"/>
    </location>
</feature>
<evidence type="ECO:0000256" key="2">
    <source>
        <dbReference type="ARBA" id="ARBA00022448"/>
    </source>
</evidence>
<dbReference type="SUPFAM" id="SSF53850">
    <property type="entry name" value="Periplasmic binding protein-like II"/>
    <property type="match status" value="1"/>
</dbReference>
<dbReference type="GO" id="GO:0035435">
    <property type="term" value="P:phosphate ion transmembrane transport"/>
    <property type="evidence" value="ECO:0007669"/>
    <property type="project" value="InterPro"/>
</dbReference>
<evidence type="ECO:0000313" key="9">
    <source>
        <dbReference type="Proteomes" id="UP000198504"/>
    </source>
</evidence>
<accession>A0A1H8Z3R1</accession>
<feature type="chain" id="PRO_5038411000" description="Phosphate-binding protein" evidence="6">
    <location>
        <begin position="26"/>
        <end position="382"/>
    </location>
</feature>
<keyword evidence="6" id="KW-0732">Signal</keyword>
<evidence type="ECO:0000256" key="3">
    <source>
        <dbReference type="ARBA" id="ARBA00022592"/>
    </source>
</evidence>
<feature type="binding site" evidence="5">
    <location>
        <position position="113"/>
    </location>
    <ligand>
        <name>phosphate</name>
        <dbReference type="ChEBI" id="CHEBI:43474"/>
    </ligand>
</feature>
<evidence type="ECO:0000256" key="5">
    <source>
        <dbReference type="PIRSR" id="PIRSR002756-1"/>
    </source>
</evidence>
<proteinExistence type="inferred from homology"/>
<evidence type="ECO:0000256" key="4">
    <source>
        <dbReference type="PIRNR" id="PIRNR002756"/>
    </source>
</evidence>
<organism evidence="8 9">
    <name type="scientific">Microlunatus flavus</name>
    <dbReference type="NCBI Taxonomy" id="1036181"/>
    <lineage>
        <taxon>Bacteria</taxon>
        <taxon>Bacillati</taxon>
        <taxon>Actinomycetota</taxon>
        <taxon>Actinomycetes</taxon>
        <taxon>Propionibacteriales</taxon>
        <taxon>Propionibacteriaceae</taxon>
        <taxon>Microlunatus</taxon>
    </lineage>
</organism>
<keyword evidence="2 4" id="KW-0813">Transport</keyword>
<dbReference type="Pfam" id="PF12849">
    <property type="entry name" value="PBP_like_2"/>
    <property type="match status" value="1"/>
</dbReference>
<gene>
    <name evidence="8" type="ORF">SAMN05421756_10185</name>
</gene>
<evidence type="ECO:0000256" key="6">
    <source>
        <dbReference type="SAM" id="SignalP"/>
    </source>
</evidence>
<keyword evidence="3 4" id="KW-0592">Phosphate transport</keyword>
<comment type="similarity">
    <text evidence="1 4">Belongs to the PstS family.</text>
</comment>
<dbReference type="OrthoDB" id="9801510at2"/>
<evidence type="ECO:0000313" key="8">
    <source>
        <dbReference type="EMBL" id="SEP59026.1"/>
    </source>
</evidence>
<dbReference type="PANTHER" id="PTHR42996">
    <property type="entry name" value="PHOSPHATE-BINDING PROTEIN PSTS"/>
    <property type="match status" value="1"/>
</dbReference>
<dbReference type="RefSeq" id="WP_091177184.1">
    <property type="nucleotide sequence ID" value="NZ_FOFA01000001.1"/>
</dbReference>
<dbReference type="PIRSF" id="PIRSF002756">
    <property type="entry name" value="PstS"/>
    <property type="match status" value="1"/>
</dbReference>
<dbReference type="Gene3D" id="3.40.190.10">
    <property type="entry name" value="Periplasmic binding protein-like II"/>
    <property type="match status" value="2"/>
</dbReference>
<protein>
    <recommendedName>
        <fullName evidence="4">Phosphate-binding protein</fullName>
    </recommendedName>
</protein>
<feature type="binding site" evidence="5">
    <location>
        <begin position="207"/>
        <end position="209"/>
    </location>
    <ligand>
        <name>phosphate</name>
        <dbReference type="ChEBI" id="CHEBI:43474"/>
    </ligand>
</feature>
<feature type="signal peptide" evidence="6">
    <location>
        <begin position="1"/>
        <end position="25"/>
    </location>
</feature>
<dbReference type="GO" id="GO:0042301">
    <property type="term" value="F:phosphate ion binding"/>
    <property type="evidence" value="ECO:0007669"/>
    <property type="project" value="InterPro"/>
</dbReference>
<dbReference type="EMBL" id="FOFA01000001">
    <property type="protein sequence ID" value="SEP59026.1"/>
    <property type="molecule type" value="Genomic_DNA"/>
</dbReference>
<dbReference type="InterPro" id="IPR050962">
    <property type="entry name" value="Phosphate-bind_PstS"/>
</dbReference>
<evidence type="ECO:0000259" key="7">
    <source>
        <dbReference type="Pfam" id="PF12849"/>
    </source>
</evidence>
<dbReference type="PANTHER" id="PTHR42996:SF1">
    <property type="entry name" value="PHOSPHATE-BINDING PROTEIN PSTS"/>
    <property type="match status" value="1"/>
</dbReference>